<name>A0A195B5S6_9HYME</name>
<dbReference type="STRING" id="520822.A0A195B5S6"/>
<evidence type="ECO:0000313" key="2">
    <source>
        <dbReference type="EMBL" id="KYM79544.1"/>
    </source>
</evidence>
<dbReference type="Pfam" id="PF01112">
    <property type="entry name" value="Asparaginase_2"/>
    <property type="match status" value="1"/>
</dbReference>
<dbReference type="GO" id="GO:0016787">
    <property type="term" value="F:hydrolase activity"/>
    <property type="evidence" value="ECO:0007669"/>
    <property type="project" value="InterPro"/>
</dbReference>
<evidence type="ECO:0000256" key="1">
    <source>
        <dbReference type="ARBA" id="ARBA00010872"/>
    </source>
</evidence>
<dbReference type="InterPro" id="IPR029055">
    <property type="entry name" value="Ntn_hydrolases_N"/>
</dbReference>
<accession>A0A195B5S6</accession>
<dbReference type="Proteomes" id="UP000078540">
    <property type="component" value="Unassembled WGS sequence"/>
</dbReference>
<comment type="similarity">
    <text evidence="1">Belongs to the Ntn-hydrolase family.</text>
</comment>
<dbReference type="EMBL" id="KQ976598">
    <property type="protein sequence ID" value="KYM79544.1"/>
    <property type="molecule type" value="Genomic_DNA"/>
</dbReference>
<dbReference type="InterPro" id="IPR000246">
    <property type="entry name" value="Peptidase_T2"/>
</dbReference>
<gene>
    <name evidence="2" type="ORF">ALC53_09983</name>
</gene>
<keyword evidence="3" id="KW-1185">Reference proteome</keyword>
<reference evidence="2 3" key="1">
    <citation type="submission" date="2015-09" db="EMBL/GenBank/DDBJ databases">
        <title>Atta colombica WGS genome.</title>
        <authorList>
            <person name="Nygaard S."/>
            <person name="Hu H."/>
            <person name="Boomsma J."/>
            <person name="Zhang G."/>
        </authorList>
    </citation>
    <scope>NUCLEOTIDE SEQUENCE [LARGE SCALE GENOMIC DNA]</scope>
    <source>
        <strain evidence="2">Treedump-2</strain>
        <tissue evidence="2">Whole body</tissue>
    </source>
</reference>
<dbReference type="SUPFAM" id="SSF56235">
    <property type="entry name" value="N-terminal nucleophile aminohydrolases (Ntn hydrolases)"/>
    <property type="match status" value="1"/>
</dbReference>
<sequence>MLKLTYVFKLKTFYILYYSVKAIGRMKLVNFARILLLFEIYSLINVIAKQTSDAFENNFRMIVITYKNAIERVWDIYKQKRSALDRALAIEEGCSLCKFEEQQCKKIVRFDGSPDESGETTGRLFKKCILFDRVSMDIDQWTTNKCQPNFWKTNEVKYKIPGCVGDSSIVGAGAYADQRIGIAASTGDGDIIMRFCQVVEIKLNHFCSFLAVEEMRYRASPMEAAKKAIGAACNEMFEFPYIATPTLGLRSYFIRCQL</sequence>
<protein>
    <submittedName>
        <fullName evidence="2">N(4)-(Beta-N-acetylglucosaminyl)-L-asparaginase</fullName>
    </submittedName>
</protein>
<evidence type="ECO:0000313" key="3">
    <source>
        <dbReference type="Proteomes" id="UP000078540"/>
    </source>
</evidence>
<proteinExistence type="inferred from homology"/>
<dbReference type="AlphaFoldDB" id="A0A195B5S6"/>
<dbReference type="Gene3D" id="3.60.20.30">
    <property type="entry name" value="(Glycosyl)asparaginase"/>
    <property type="match status" value="1"/>
</dbReference>
<organism evidence="2 3">
    <name type="scientific">Atta colombica</name>
    <dbReference type="NCBI Taxonomy" id="520822"/>
    <lineage>
        <taxon>Eukaryota</taxon>
        <taxon>Metazoa</taxon>
        <taxon>Ecdysozoa</taxon>
        <taxon>Arthropoda</taxon>
        <taxon>Hexapoda</taxon>
        <taxon>Insecta</taxon>
        <taxon>Pterygota</taxon>
        <taxon>Neoptera</taxon>
        <taxon>Endopterygota</taxon>
        <taxon>Hymenoptera</taxon>
        <taxon>Apocrita</taxon>
        <taxon>Aculeata</taxon>
        <taxon>Formicoidea</taxon>
        <taxon>Formicidae</taxon>
        <taxon>Myrmicinae</taxon>
        <taxon>Atta</taxon>
    </lineage>
</organism>